<keyword evidence="6 7" id="KW-0460">Magnesium</keyword>
<dbReference type="InterPro" id="IPR050793">
    <property type="entry name" value="CMP-NeuNAc_synthase"/>
</dbReference>
<dbReference type="GO" id="GO:0019143">
    <property type="term" value="F:3-deoxy-manno-octulosonate-8-phosphatase activity"/>
    <property type="evidence" value="ECO:0007669"/>
    <property type="project" value="UniProtKB-EC"/>
</dbReference>
<proteinExistence type="inferred from homology"/>
<dbReference type="EMBL" id="AP009153">
    <property type="protein sequence ID" value="BAH38664.1"/>
    <property type="molecule type" value="Genomic_DNA"/>
</dbReference>
<evidence type="ECO:0000256" key="5">
    <source>
        <dbReference type="ARBA" id="ARBA00022801"/>
    </source>
</evidence>
<gene>
    <name evidence="8" type="primary">kdsC</name>
    <name evidence="8" type="ordered locus">GAU_1622</name>
</gene>
<comment type="subunit">
    <text evidence="3">Homotetramer.</text>
</comment>
<dbReference type="CDD" id="cd01630">
    <property type="entry name" value="HAD_KDO-like"/>
    <property type="match status" value="1"/>
</dbReference>
<evidence type="ECO:0000256" key="3">
    <source>
        <dbReference type="ARBA" id="ARBA00011881"/>
    </source>
</evidence>
<dbReference type="SFLD" id="SFLDG01136">
    <property type="entry name" value="C1.6:_Phosphoserine_Phosphatas"/>
    <property type="match status" value="1"/>
</dbReference>
<comment type="cofactor">
    <cofactor evidence="1 7">
        <name>Mg(2+)</name>
        <dbReference type="ChEBI" id="CHEBI:18420"/>
    </cofactor>
</comment>
<evidence type="ECO:0000256" key="4">
    <source>
        <dbReference type="ARBA" id="ARBA00022723"/>
    </source>
</evidence>
<feature type="binding site" evidence="7">
    <location>
        <position position="131"/>
    </location>
    <ligand>
        <name>Mg(2+)</name>
        <dbReference type="ChEBI" id="CHEBI:18420"/>
    </ligand>
</feature>
<dbReference type="SUPFAM" id="SSF56784">
    <property type="entry name" value="HAD-like"/>
    <property type="match status" value="1"/>
</dbReference>
<dbReference type="AlphaFoldDB" id="C1A8V4"/>
<dbReference type="Proteomes" id="UP000002209">
    <property type="component" value="Chromosome"/>
</dbReference>
<feature type="binding site" evidence="7">
    <location>
        <position position="33"/>
    </location>
    <ligand>
        <name>substrate</name>
    </ligand>
</feature>
<dbReference type="STRING" id="379066.GAU_1622"/>
<dbReference type="KEGG" id="gau:GAU_1622"/>
<dbReference type="InterPro" id="IPR010023">
    <property type="entry name" value="KdsC_fam"/>
</dbReference>
<dbReference type="SFLD" id="SFLDS00003">
    <property type="entry name" value="Haloacid_Dehalogenase"/>
    <property type="match status" value="1"/>
</dbReference>
<evidence type="ECO:0000256" key="1">
    <source>
        <dbReference type="ARBA" id="ARBA00001946"/>
    </source>
</evidence>
<dbReference type="Pfam" id="PF08282">
    <property type="entry name" value="Hydrolase_3"/>
    <property type="match status" value="1"/>
</dbReference>
<keyword evidence="4 7" id="KW-0479">Metal-binding</keyword>
<dbReference type="SFLD" id="SFLDG01138">
    <property type="entry name" value="C1.6.2:_Deoxy-d-mannose-octulo"/>
    <property type="match status" value="1"/>
</dbReference>
<dbReference type="HOGENOM" id="CLU_106694_1_0_0"/>
<dbReference type="eggNOG" id="COG1778">
    <property type="taxonomic scope" value="Bacteria"/>
</dbReference>
<comment type="similarity">
    <text evidence="2">Belongs to the KdsC family.</text>
</comment>
<evidence type="ECO:0000256" key="7">
    <source>
        <dbReference type="PIRSR" id="PIRSR006118-2"/>
    </source>
</evidence>
<dbReference type="PIRSF" id="PIRSF006118">
    <property type="entry name" value="KDO8-P_Ptase"/>
    <property type="match status" value="1"/>
</dbReference>
<keyword evidence="9" id="KW-1185">Reference proteome</keyword>
<accession>C1A8V4</accession>
<evidence type="ECO:0000313" key="9">
    <source>
        <dbReference type="Proteomes" id="UP000002209"/>
    </source>
</evidence>
<dbReference type="GO" id="GO:0008781">
    <property type="term" value="F:N-acylneuraminate cytidylyltransferase activity"/>
    <property type="evidence" value="ECO:0007669"/>
    <property type="project" value="TreeGrafter"/>
</dbReference>
<dbReference type="Gene3D" id="3.40.50.1000">
    <property type="entry name" value="HAD superfamily/HAD-like"/>
    <property type="match status" value="1"/>
</dbReference>
<evidence type="ECO:0000313" key="8">
    <source>
        <dbReference type="EMBL" id="BAH38664.1"/>
    </source>
</evidence>
<sequence length="211" mass="22871">MNMRDSLPPLVVDTPRIDPALARRIRLVCFDVDGVLTDGGIYLGAGTNEARAPFELKRYDIQDGLGTVLLRSCGLELAIITGRVSDSVAQRARELQIETCIQDRHARKLPALQTLCTQRGITLDQVAFVGDDLPDLAVMRVVGLPVAVGNAVPEVRRTAKLHLQKHGGHGAVREFTEALLDARGEWIDAVERYVQSRSVPVEGTADVGASA</sequence>
<reference evidence="9" key="1">
    <citation type="submission" date="2006-03" db="EMBL/GenBank/DDBJ databases">
        <title>Complete genome sequence of Gemmatimonas aurantiaca T-27 that represents a novel phylum Gemmatimonadetes.</title>
        <authorList>
            <person name="Takasaki K."/>
            <person name="Ichikawa N."/>
            <person name="Miura H."/>
            <person name="Matsushita S."/>
            <person name="Watanabe Y."/>
            <person name="Oguchi A."/>
            <person name="Ankai A."/>
            <person name="Yashiro I."/>
            <person name="Takahashi M."/>
            <person name="Terui Y."/>
            <person name="Fukui S."/>
            <person name="Yokoyama H."/>
            <person name="Tanikawa S."/>
            <person name="Hanada S."/>
            <person name="Kamagata Y."/>
            <person name="Fujita N."/>
        </authorList>
    </citation>
    <scope>NUCLEOTIDE SEQUENCE [LARGE SCALE GENOMIC DNA]</scope>
    <source>
        <strain evidence="9">T-27 / DSM 14586 / JCM 11422 / NBRC 100505</strain>
    </source>
</reference>
<organism evidence="8 9">
    <name type="scientific">Gemmatimonas aurantiaca (strain DSM 14586 / JCM 11422 / NBRC 100505 / T-27)</name>
    <dbReference type="NCBI Taxonomy" id="379066"/>
    <lineage>
        <taxon>Bacteria</taxon>
        <taxon>Pseudomonadati</taxon>
        <taxon>Gemmatimonadota</taxon>
        <taxon>Gemmatimonadia</taxon>
        <taxon>Gemmatimonadales</taxon>
        <taxon>Gemmatimonadaceae</taxon>
        <taxon>Gemmatimonas</taxon>
    </lineage>
</organism>
<name>C1A8V4_GEMAT</name>
<dbReference type="NCBIfam" id="TIGR01670">
    <property type="entry name" value="KdsC-phosphatas"/>
    <property type="match status" value="1"/>
</dbReference>
<protein>
    <submittedName>
        <fullName evidence="8">3-deoxy-D-manno-octulosonate 8-phosphate phosphatase</fullName>
        <ecNumber evidence="8">3.1.3.45</ecNumber>
    </submittedName>
</protein>
<keyword evidence="5 8" id="KW-0378">Hydrolase</keyword>
<dbReference type="GO" id="GO:0046872">
    <property type="term" value="F:metal ion binding"/>
    <property type="evidence" value="ECO:0007669"/>
    <property type="project" value="UniProtKB-KW"/>
</dbReference>
<dbReference type="InterPro" id="IPR036412">
    <property type="entry name" value="HAD-like_sf"/>
</dbReference>
<feature type="binding site" evidence="7">
    <location>
        <position position="31"/>
    </location>
    <ligand>
        <name>Mg(2+)</name>
        <dbReference type="ChEBI" id="CHEBI:18420"/>
    </ligand>
</feature>
<evidence type="ECO:0000256" key="2">
    <source>
        <dbReference type="ARBA" id="ARBA00005893"/>
    </source>
</evidence>
<dbReference type="EC" id="3.1.3.45" evidence="8"/>
<dbReference type="InterPro" id="IPR023214">
    <property type="entry name" value="HAD_sf"/>
</dbReference>
<dbReference type="PANTHER" id="PTHR21485">
    <property type="entry name" value="HAD SUPERFAMILY MEMBERS CMAS AND KDSC"/>
    <property type="match status" value="1"/>
</dbReference>
<evidence type="ECO:0000256" key="6">
    <source>
        <dbReference type="ARBA" id="ARBA00022842"/>
    </source>
</evidence>
<dbReference type="PANTHER" id="PTHR21485:SF3">
    <property type="entry name" value="N-ACYLNEURAMINATE CYTIDYLYLTRANSFERASE"/>
    <property type="match status" value="1"/>
</dbReference>